<keyword evidence="3" id="KW-1185">Reference proteome</keyword>
<dbReference type="AlphaFoldDB" id="A0A9X3IR18"/>
<protein>
    <submittedName>
        <fullName evidence="2">DUF465 domain-containing protein</fullName>
    </submittedName>
</protein>
<gene>
    <name evidence="2" type="ORF">OUO13_04240</name>
</gene>
<dbReference type="RefSeq" id="WP_283172603.1">
    <property type="nucleotide sequence ID" value="NZ_JAPNOA010000016.1"/>
</dbReference>
<organism evidence="2 3">
    <name type="scientific">Parathalassolituus penaei</name>
    <dbReference type="NCBI Taxonomy" id="2997323"/>
    <lineage>
        <taxon>Bacteria</taxon>
        <taxon>Pseudomonadati</taxon>
        <taxon>Pseudomonadota</taxon>
        <taxon>Gammaproteobacteria</taxon>
        <taxon>Oceanospirillales</taxon>
        <taxon>Oceanospirillaceae</taxon>
        <taxon>Parathalassolituus</taxon>
    </lineage>
</organism>
<dbReference type="EMBL" id="JAPNOA010000016">
    <property type="protein sequence ID" value="MCY0964386.1"/>
    <property type="molecule type" value="Genomic_DNA"/>
</dbReference>
<dbReference type="InterPro" id="IPR007420">
    <property type="entry name" value="DUF465"/>
</dbReference>
<evidence type="ECO:0000313" key="3">
    <source>
        <dbReference type="Proteomes" id="UP001150830"/>
    </source>
</evidence>
<evidence type="ECO:0000256" key="1">
    <source>
        <dbReference type="SAM" id="Coils"/>
    </source>
</evidence>
<dbReference type="Pfam" id="PF04325">
    <property type="entry name" value="DUF465"/>
    <property type="match status" value="1"/>
</dbReference>
<name>A0A9X3IR18_9GAMM</name>
<evidence type="ECO:0000313" key="2">
    <source>
        <dbReference type="EMBL" id="MCY0964386.1"/>
    </source>
</evidence>
<feature type="coiled-coil region" evidence="1">
    <location>
        <begin position="29"/>
        <end position="56"/>
    </location>
</feature>
<dbReference type="InterPro" id="IPR038444">
    <property type="entry name" value="DUF465_sf"/>
</dbReference>
<dbReference type="Proteomes" id="UP001150830">
    <property type="component" value="Unassembled WGS sequence"/>
</dbReference>
<proteinExistence type="predicted"/>
<dbReference type="Gene3D" id="6.10.280.50">
    <property type="match status" value="1"/>
</dbReference>
<comment type="caution">
    <text evidence="2">The sequence shown here is derived from an EMBL/GenBank/DDBJ whole genome shotgun (WGS) entry which is preliminary data.</text>
</comment>
<accession>A0A9X3IR18</accession>
<reference evidence="2" key="1">
    <citation type="submission" date="2022-11" db="EMBL/GenBank/DDBJ databases">
        <title>Parathalassolutuus dongxingensis gen. nov., sp. nov., a novel member of family Oceanospirillaceae isolated from a coastal shrimp pond in Guangxi, China.</title>
        <authorList>
            <person name="Chen H."/>
        </authorList>
    </citation>
    <scope>NUCLEOTIDE SEQUENCE</scope>
    <source>
        <strain evidence="2">G-43</strain>
    </source>
</reference>
<sequence length="81" mass="9615">MIVEAHDLHHEFPEMADQIRELKMNNRHFAKLFDEYHELDHEVRRIEEEKEAASDERLEGLKVRRVALKDELYGMLTAAAV</sequence>
<keyword evidence="1" id="KW-0175">Coiled coil</keyword>